<evidence type="ECO:0000313" key="2">
    <source>
        <dbReference type="EMBL" id="CAF5097255.1"/>
    </source>
</evidence>
<evidence type="ECO:0000313" key="3">
    <source>
        <dbReference type="Proteomes" id="UP000663848"/>
    </source>
</evidence>
<feature type="compositionally biased region" description="Low complexity" evidence="1">
    <location>
        <begin position="29"/>
        <end position="45"/>
    </location>
</feature>
<proteinExistence type="predicted"/>
<organism evidence="2 3">
    <name type="scientific">Rotaria socialis</name>
    <dbReference type="NCBI Taxonomy" id="392032"/>
    <lineage>
        <taxon>Eukaryota</taxon>
        <taxon>Metazoa</taxon>
        <taxon>Spiralia</taxon>
        <taxon>Gnathifera</taxon>
        <taxon>Rotifera</taxon>
        <taxon>Eurotatoria</taxon>
        <taxon>Bdelloidea</taxon>
        <taxon>Philodinida</taxon>
        <taxon>Philodinidae</taxon>
        <taxon>Rotaria</taxon>
    </lineage>
</organism>
<protein>
    <submittedName>
        <fullName evidence="2">Uncharacterized protein</fullName>
    </submittedName>
</protein>
<gene>
    <name evidence="2" type="ORF">QYT958_LOCUS44651</name>
</gene>
<accession>A0A822EBS4</accession>
<reference evidence="2" key="1">
    <citation type="submission" date="2021-02" db="EMBL/GenBank/DDBJ databases">
        <authorList>
            <person name="Nowell W R."/>
        </authorList>
    </citation>
    <scope>NUCLEOTIDE SEQUENCE</scope>
</reference>
<sequence length="45" mass="4685">MNSPSHEPVPSDQQPFLLPVPPPPPPPSSSTTTTPSSLSMLSAFV</sequence>
<feature type="non-terminal residue" evidence="2">
    <location>
        <position position="45"/>
    </location>
</feature>
<comment type="caution">
    <text evidence="2">The sequence shown here is derived from an EMBL/GenBank/DDBJ whole genome shotgun (WGS) entry which is preliminary data.</text>
</comment>
<dbReference type="Proteomes" id="UP000663848">
    <property type="component" value="Unassembled WGS sequence"/>
</dbReference>
<dbReference type="EMBL" id="CAJOBR010070185">
    <property type="protein sequence ID" value="CAF5097255.1"/>
    <property type="molecule type" value="Genomic_DNA"/>
</dbReference>
<feature type="region of interest" description="Disordered" evidence="1">
    <location>
        <begin position="1"/>
        <end position="45"/>
    </location>
</feature>
<name>A0A822EBS4_9BILA</name>
<evidence type="ECO:0000256" key="1">
    <source>
        <dbReference type="SAM" id="MobiDB-lite"/>
    </source>
</evidence>
<feature type="compositionally biased region" description="Pro residues" evidence="1">
    <location>
        <begin position="18"/>
        <end position="28"/>
    </location>
</feature>
<dbReference type="AlphaFoldDB" id="A0A822EBS4"/>